<dbReference type="STRING" id="436010.A0A166RMS4"/>
<feature type="transmembrane region" description="Helical" evidence="1">
    <location>
        <begin position="115"/>
        <end position="132"/>
    </location>
</feature>
<name>A0A166RMS4_9AGAM</name>
<dbReference type="InterPro" id="IPR056119">
    <property type="entry name" value="DUF7702"/>
</dbReference>
<organism evidence="3 4">
    <name type="scientific">Athelia psychrophila</name>
    <dbReference type="NCBI Taxonomy" id="1759441"/>
    <lineage>
        <taxon>Eukaryota</taxon>
        <taxon>Fungi</taxon>
        <taxon>Dikarya</taxon>
        <taxon>Basidiomycota</taxon>
        <taxon>Agaricomycotina</taxon>
        <taxon>Agaricomycetes</taxon>
        <taxon>Agaricomycetidae</taxon>
        <taxon>Atheliales</taxon>
        <taxon>Atheliaceae</taxon>
        <taxon>Athelia</taxon>
    </lineage>
</organism>
<dbReference type="Pfam" id="PF24800">
    <property type="entry name" value="DUF7702"/>
    <property type="match status" value="1"/>
</dbReference>
<protein>
    <recommendedName>
        <fullName evidence="2">DUF7702 domain-containing protein</fullName>
    </recommendedName>
</protein>
<dbReference type="PANTHER" id="PTHR42109:SF2">
    <property type="entry name" value="INTEGRAL MEMBRANE PROTEIN"/>
    <property type="match status" value="1"/>
</dbReference>
<accession>A0A166RMS4</accession>
<dbReference type="OrthoDB" id="2560628at2759"/>
<evidence type="ECO:0000313" key="3">
    <source>
        <dbReference type="EMBL" id="KZP28442.1"/>
    </source>
</evidence>
<dbReference type="PANTHER" id="PTHR42109">
    <property type="entry name" value="UNPLACED GENOMIC SCAFFOLD UM_SCAF_CONTIG_1.265, WHOLE GENOME SHOTGUN SEQUENCE"/>
    <property type="match status" value="1"/>
</dbReference>
<keyword evidence="1" id="KW-0812">Transmembrane</keyword>
<feature type="transmembrane region" description="Helical" evidence="1">
    <location>
        <begin position="12"/>
        <end position="30"/>
    </location>
</feature>
<evidence type="ECO:0000313" key="4">
    <source>
        <dbReference type="Proteomes" id="UP000076532"/>
    </source>
</evidence>
<dbReference type="Proteomes" id="UP000076532">
    <property type="component" value="Unassembled WGS sequence"/>
</dbReference>
<feature type="transmembrane region" description="Helical" evidence="1">
    <location>
        <begin position="152"/>
        <end position="172"/>
    </location>
</feature>
<dbReference type="EMBL" id="KV417503">
    <property type="protein sequence ID" value="KZP28442.1"/>
    <property type="molecule type" value="Genomic_DNA"/>
</dbReference>
<keyword evidence="1" id="KW-1133">Transmembrane helix</keyword>
<evidence type="ECO:0000256" key="1">
    <source>
        <dbReference type="SAM" id="Phobius"/>
    </source>
</evidence>
<keyword evidence="4" id="KW-1185">Reference proteome</keyword>
<keyword evidence="1" id="KW-0472">Membrane</keyword>
<feature type="transmembrane region" description="Helical" evidence="1">
    <location>
        <begin position="42"/>
        <end position="61"/>
    </location>
</feature>
<proteinExistence type="predicted"/>
<gene>
    <name evidence="3" type="ORF">FIBSPDRAFT_927577</name>
</gene>
<feature type="transmembrane region" description="Helical" evidence="1">
    <location>
        <begin position="235"/>
        <end position="254"/>
    </location>
</feature>
<feature type="transmembrane region" description="Helical" evidence="1">
    <location>
        <begin position="73"/>
        <end position="94"/>
    </location>
</feature>
<feature type="transmembrane region" description="Helical" evidence="1">
    <location>
        <begin position="184"/>
        <end position="204"/>
    </location>
</feature>
<reference evidence="3 4" key="1">
    <citation type="journal article" date="2016" name="Mol. Biol. Evol.">
        <title>Comparative Genomics of Early-Diverging Mushroom-Forming Fungi Provides Insights into the Origins of Lignocellulose Decay Capabilities.</title>
        <authorList>
            <person name="Nagy L.G."/>
            <person name="Riley R."/>
            <person name="Tritt A."/>
            <person name="Adam C."/>
            <person name="Daum C."/>
            <person name="Floudas D."/>
            <person name="Sun H."/>
            <person name="Yadav J.S."/>
            <person name="Pangilinan J."/>
            <person name="Larsson K.H."/>
            <person name="Matsuura K."/>
            <person name="Barry K."/>
            <person name="Labutti K."/>
            <person name="Kuo R."/>
            <person name="Ohm R.A."/>
            <person name="Bhattacharya S.S."/>
            <person name="Shirouzu T."/>
            <person name="Yoshinaga Y."/>
            <person name="Martin F.M."/>
            <person name="Grigoriev I.V."/>
            <person name="Hibbett D.S."/>
        </authorList>
    </citation>
    <scope>NUCLEOTIDE SEQUENCE [LARGE SCALE GENOMIC DNA]</scope>
    <source>
        <strain evidence="3 4">CBS 109695</strain>
    </source>
</reference>
<feature type="domain" description="DUF7702" evidence="2">
    <location>
        <begin position="9"/>
        <end position="257"/>
    </location>
</feature>
<evidence type="ECO:0000259" key="2">
    <source>
        <dbReference type="Pfam" id="PF24800"/>
    </source>
</evidence>
<dbReference type="AlphaFoldDB" id="A0A166RMS4"/>
<sequence>MTTGTLDSFGKIGIAVAVLYIPVLITAIFLVCRHGFKRDAGWIFLVIFSVVRIAGGGAMASAELIRPINKTNYEIALILEGLGLQPLLMTTLGFMRTIGKGSFGDSPMATQMWRVLTILSAAALGLVVYGGINSTSTDPSTLASSTKYRHIGSFLFLALYLLLLALHAFAWMRFSTLMRNRRTLLKAISCAMPFIGIRCAYGLLNSYSGSLLNTTGAPNTSTLHRFNMVTGSWEIYLVMSVLMEACACVIYVVAGTQVPTNEDFVGKADDGYNMYGSGNQNGASRYVAPYRA</sequence>